<proteinExistence type="predicted"/>
<dbReference type="InterPro" id="IPR029058">
    <property type="entry name" value="AB_hydrolase_fold"/>
</dbReference>
<dbReference type="SUPFAM" id="SSF53474">
    <property type="entry name" value="alpha/beta-Hydrolases"/>
    <property type="match status" value="1"/>
</dbReference>
<protein>
    <submittedName>
        <fullName evidence="3">TAP-like protein</fullName>
    </submittedName>
</protein>
<accession>A0A2T0QC28</accession>
<comment type="caution">
    <text evidence="3">The sequence shown here is derived from an EMBL/GenBank/DDBJ whole genome shotgun (WGS) entry which is preliminary data.</text>
</comment>
<evidence type="ECO:0000313" key="3">
    <source>
        <dbReference type="EMBL" id="PRY01477.1"/>
    </source>
</evidence>
<dbReference type="RefSeq" id="WP_106237229.1">
    <property type="nucleotide sequence ID" value="NZ_PVZC01000001.1"/>
</dbReference>
<feature type="domain" description="Peptidase S33 tripeptidyl aminopeptidase-like C-terminal" evidence="2">
    <location>
        <begin position="5"/>
        <end position="96"/>
    </location>
</feature>
<keyword evidence="4" id="KW-1185">Reference proteome</keyword>
<name>A0A2T0QC28_9ACTN</name>
<evidence type="ECO:0000256" key="1">
    <source>
        <dbReference type="SAM" id="MobiDB-lite"/>
    </source>
</evidence>
<dbReference type="Proteomes" id="UP000237846">
    <property type="component" value="Unassembled WGS sequence"/>
</dbReference>
<sequence>MARSQYSRCAGLRGQGTFPPGPLDPEGLPPVLLVNGLDDDSTPASGSRAVAARLPGSVWIGAEADHSVYLGGNRCVREIAHRYLSTGELPELGGVCPASGSGMR</sequence>
<dbReference type="InterPro" id="IPR013595">
    <property type="entry name" value="Pept_S33_TAP-like_C"/>
</dbReference>
<dbReference type="Pfam" id="PF08386">
    <property type="entry name" value="Abhydrolase_4"/>
    <property type="match status" value="1"/>
</dbReference>
<gene>
    <name evidence="3" type="ORF">CLV72_10159</name>
</gene>
<dbReference type="OrthoDB" id="3930934at2"/>
<dbReference type="AlphaFoldDB" id="A0A2T0QC28"/>
<evidence type="ECO:0000259" key="2">
    <source>
        <dbReference type="Pfam" id="PF08386"/>
    </source>
</evidence>
<dbReference type="EMBL" id="PVZC01000001">
    <property type="protein sequence ID" value="PRY01477.1"/>
    <property type="molecule type" value="Genomic_DNA"/>
</dbReference>
<feature type="region of interest" description="Disordered" evidence="1">
    <location>
        <begin position="1"/>
        <end position="27"/>
    </location>
</feature>
<evidence type="ECO:0000313" key="4">
    <source>
        <dbReference type="Proteomes" id="UP000237846"/>
    </source>
</evidence>
<reference evidence="3 4" key="1">
    <citation type="submission" date="2018-03" db="EMBL/GenBank/DDBJ databases">
        <title>Genomic Encyclopedia of Archaeal and Bacterial Type Strains, Phase II (KMG-II): from individual species to whole genera.</title>
        <authorList>
            <person name="Goeker M."/>
        </authorList>
    </citation>
    <scope>NUCLEOTIDE SEQUENCE [LARGE SCALE GENOMIC DNA]</scope>
    <source>
        <strain evidence="3 4">DSM 45601</strain>
    </source>
</reference>
<organism evidence="3 4">
    <name type="scientific">Allonocardiopsis opalescens</name>
    <dbReference type="NCBI Taxonomy" id="1144618"/>
    <lineage>
        <taxon>Bacteria</taxon>
        <taxon>Bacillati</taxon>
        <taxon>Actinomycetota</taxon>
        <taxon>Actinomycetes</taxon>
        <taxon>Streptosporangiales</taxon>
        <taxon>Allonocardiopsis</taxon>
    </lineage>
</organism>